<accession>A0A0P6Y3Q2</accession>
<dbReference type="RefSeq" id="WP_054520480.1">
    <property type="nucleotide sequence ID" value="NZ_LGKO01000002.1"/>
</dbReference>
<keyword evidence="4" id="KW-1185">Reference proteome</keyword>
<proteinExistence type="predicted"/>
<dbReference type="NCBIfam" id="NF002674">
    <property type="entry name" value="PRK02399.1-2"/>
    <property type="match status" value="1"/>
</dbReference>
<dbReference type="Gene3D" id="3.40.50.12020">
    <property type="entry name" value="Uncharacterised protein family UPF0261, NN domain"/>
    <property type="match status" value="1"/>
</dbReference>
<dbReference type="Pfam" id="PF06792">
    <property type="entry name" value="UPF0261"/>
    <property type="match status" value="1"/>
</dbReference>
<gene>
    <name evidence="3" type="ORF">SE15_02310</name>
</gene>
<dbReference type="Gene3D" id="3.40.50.12030">
    <property type="entry name" value="Uncharacterised protein family UPF0261, NC domain"/>
    <property type="match status" value="1"/>
</dbReference>
<comment type="caution">
    <text evidence="3">The sequence shown here is derived from an EMBL/GenBank/DDBJ whole genome shotgun (WGS) entry which is preliminary data.</text>
</comment>
<evidence type="ECO:0000313" key="3">
    <source>
        <dbReference type="EMBL" id="KPL84041.1"/>
    </source>
</evidence>
<dbReference type="EMBL" id="LGKO01000002">
    <property type="protein sequence ID" value="KPL84041.1"/>
    <property type="molecule type" value="Genomic_DNA"/>
</dbReference>
<sequence length="407" mass="43046">MAKTVVIAGALDTKGADFAYLKELIEREGVNTLVVDFGVMGEPAFPPDITRAEVAKAGGGDIAYLATGEHKDEAMRIMAEGLAVVVRRLYDEGKLDGIISMGGSGGTSIATTAMRALPIGVPKVMVSTVGGGDVSAYAGTKDITFMPSIVDVAGLNRISRVIYANAAGAIAGMVKMERPSAAEAKPIIVASMFGNTTPAVNHAKSILEAEGYEVLVFHATGTGGRVMESLITDGYAVGSLDITTTELADEVCGGVLSAGPERCLAAARAGIPTVLVPGCVDMANFWGMDTVPEKYRNRKLYQWNPNVTLLRTNVEENIKIGEMIARAANESKGPVAVLVPLKGVSMLDSPGGAFWDPEADRACFDAIKRNLRPDIPYLELDYNINDPEFSGKVAETLLEMLRKQSSQ</sequence>
<dbReference type="Proteomes" id="UP000050544">
    <property type="component" value="Unassembled WGS sequence"/>
</dbReference>
<dbReference type="AlphaFoldDB" id="A0A0P6Y3Q2"/>
<dbReference type="STRING" id="869279.SE15_02310"/>
<evidence type="ECO:0000313" key="4">
    <source>
        <dbReference type="Proteomes" id="UP000050544"/>
    </source>
</evidence>
<dbReference type="InterPro" id="IPR056778">
    <property type="entry name" value="UPF0261_C"/>
</dbReference>
<feature type="domain" description="UPF0261" evidence="1">
    <location>
        <begin position="3"/>
        <end position="177"/>
    </location>
</feature>
<evidence type="ECO:0000259" key="1">
    <source>
        <dbReference type="Pfam" id="PF06792"/>
    </source>
</evidence>
<dbReference type="PIRSF" id="PIRSF033271">
    <property type="entry name" value="UCP033271"/>
    <property type="match status" value="1"/>
</dbReference>
<dbReference type="CDD" id="cd15488">
    <property type="entry name" value="Tm-1-like"/>
    <property type="match status" value="1"/>
</dbReference>
<reference evidence="3 4" key="1">
    <citation type="submission" date="2015-07" db="EMBL/GenBank/DDBJ databases">
        <title>Whole genome sequence of Thermanaerothrix daxensis DSM 23592.</title>
        <authorList>
            <person name="Hemp J."/>
            <person name="Ward L.M."/>
            <person name="Pace L.A."/>
            <person name="Fischer W.W."/>
        </authorList>
    </citation>
    <scope>NUCLEOTIDE SEQUENCE [LARGE SCALE GENOMIC DNA]</scope>
    <source>
        <strain evidence="3 4">GNS-1</strain>
    </source>
</reference>
<dbReference type="InterPro" id="IPR044122">
    <property type="entry name" value="UPF0261_N"/>
</dbReference>
<name>A0A0P6Y3Q2_9CHLR</name>
<dbReference type="InterPro" id="IPR008322">
    <property type="entry name" value="UPF0261"/>
</dbReference>
<dbReference type="OrthoDB" id="9776369at2"/>
<dbReference type="Pfam" id="PF23189">
    <property type="entry name" value="UPF0261_C"/>
    <property type="match status" value="1"/>
</dbReference>
<dbReference type="PANTHER" id="PTHR31862:SF1">
    <property type="entry name" value="UPF0261 DOMAIN PROTEIN (AFU_ORTHOLOGUE AFUA_1G10120)"/>
    <property type="match status" value="1"/>
</dbReference>
<organism evidence="3 4">
    <name type="scientific">Thermanaerothrix daxensis</name>
    <dbReference type="NCBI Taxonomy" id="869279"/>
    <lineage>
        <taxon>Bacteria</taxon>
        <taxon>Bacillati</taxon>
        <taxon>Chloroflexota</taxon>
        <taxon>Anaerolineae</taxon>
        <taxon>Anaerolineales</taxon>
        <taxon>Anaerolineaceae</taxon>
        <taxon>Thermanaerothrix</taxon>
    </lineage>
</organism>
<feature type="domain" description="UPF0261" evidence="2">
    <location>
        <begin position="185"/>
        <end position="400"/>
    </location>
</feature>
<evidence type="ECO:0000259" key="2">
    <source>
        <dbReference type="Pfam" id="PF23189"/>
    </source>
</evidence>
<protein>
    <submittedName>
        <fullName evidence="3">Uncharacterized protein</fullName>
    </submittedName>
</protein>
<dbReference type="PANTHER" id="PTHR31862">
    <property type="entry name" value="UPF0261 DOMAIN PROTEIN (AFU_ORTHOLOGUE AFUA_1G10120)"/>
    <property type="match status" value="1"/>
</dbReference>
<dbReference type="InterPro" id="IPR051353">
    <property type="entry name" value="Tobamovirus_resist_UPF0261"/>
</dbReference>
<dbReference type="PATRIC" id="fig|869279.4.peg.460"/>